<organism evidence="3 4">
    <name type="scientific">Peptoniphilus lacrimalis</name>
    <dbReference type="NCBI Taxonomy" id="33031"/>
    <lineage>
        <taxon>Bacteria</taxon>
        <taxon>Bacillati</taxon>
        <taxon>Bacillota</taxon>
        <taxon>Tissierellia</taxon>
        <taxon>Tissierellales</taxon>
        <taxon>Peptoniphilaceae</taxon>
        <taxon>Peptoniphilus</taxon>
    </lineage>
</organism>
<dbReference type="InterPro" id="IPR002871">
    <property type="entry name" value="NIF_FeS_clus_asmbl_NifU_N"/>
</dbReference>
<dbReference type="PANTHER" id="PTHR10093">
    <property type="entry name" value="IRON-SULFUR CLUSTER ASSEMBLY ENZYME NIFU HOMOLOG"/>
    <property type="match status" value="1"/>
</dbReference>
<accession>A0A379C2M7</accession>
<dbReference type="Proteomes" id="UP000255517">
    <property type="component" value="Unassembled WGS sequence"/>
</dbReference>
<name>A0A379C2M7_9FIRM</name>
<feature type="domain" description="NIF system FeS cluster assembly NifU N-terminal" evidence="2">
    <location>
        <begin position="7"/>
        <end position="127"/>
    </location>
</feature>
<evidence type="ECO:0000256" key="1">
    <source>
        <dbReference type="ARBA" id="ARBA00006420"/>
    </source>
</evidence>
<dbReference type="Pfam" id="PF01592">
    <property type="entry name" value="NifU_N"/>
    <property type="match status" value="1"/>
</dbReference>
<protein>
    <submittedName>
        <fullName evidence="3">NifU-like protein</fullName>
    </submittedName>
</protein>
<dbReference type="GO" id="GO:0051536">
    <property type="term" value="F:iron-sulfur cluster binding"/>
    <property type="evidence" value="ECO:0007669"/>
    <property type="project" value="InterPro"/>
</dbReference>
<dbReference type="SUPFAM" id="SSF82649">
    <property type="entry name" value="SufE/NifU"/>
    <property type="match status" value="1"/>
</dbReference>
<dbReference type="GO" id="GO:0005506">
    <property type="term" value="F:iron ion binding"/>
    <property type="evidence" value="ECO:0007669"/>
    <property type="project" value="InterPro"/>
</dbReference>
<evidence type="ECO:0000313" key="3">
    <source>
        <dbReference type="EMBL" id="SUB56520.1"/>
    </source>
</evidence>
<dbReference type="CDD" id="cd06664">
    <property type="entry name" value="IscU_like"/>
    <property type="match status" value="1"/>
</dbReference>
<dbReference type="NCBIfam" id="TIGR01994">
    <property type="entry name" value="SUF_scaf_2"/>
    <property type="match status" value="1"/>
</dbReference>
<dbReference type="RefSeq" id="WP_019034683.1">
    <property type="nucleotide sequence ID" value="NZ_JASOSY010000004.1"/>
</dbReference>
<dbReference type="STRING" id="1122949.GCA_000378725_00861"/>
<comment type="similarity">
    <text evidence="1">Belongs to the NifU family.</text>
</comment>
<dbReference type="AlphaFoldDB" id="A0A379C2M7"/>
<gene>
    <name evidence="3" type="primary">nifU</name>
    <name evidence="3" type="ORF">NCTC13149_00292</name>
</gene>
<reference evidence="3 4" key="1">
    <citation type="submission" date="2018-06" db="EMBL/GenBank/DDBJ databases">
        <authorList>
            <consortium name="Pathogen Informatics"/>
            <person name="Doyle S."/>
        </authorList>
    </citation>
    <scope>NUCLEOTIDE SEQUENCE [LARGE SCALE GENOMIC DNA]</scope>
    <source>
        <strain evidence="3 4">NCTC13149</strain>
    </source>
</reference>
<dbReference type="Gene3D" id="3.90.1010.10">
    <property type="match status" value="1"/>
</dbReference>
<dbReference type="GO" id="GO:0016226">
    <property type="term" value="P:iron-sulfur cluster assembly"/>
    <property type="evidence" value="ECO:0007669"/>
    <property type="project" value="InterPro"/>
</dbReference>
<proteinExistence type="inferred from homology"/>
<dbReference type="OrthoDB" id="9804157at2"/>
<evidence type="ECO:0000259" key="2">
    <source>
        <dbReference type="Pfam" id="PF01592"/>
    </source>
</evidence>
<dbReference type="EMBL" id="UGSZ01000001">
    <property type="protein sequence ID" value="SUB56520.1"/>
    <property type="molecule type" value="Genomic_DNA"/>
</dbReference>
<dbReference type="FunFam" id="3.90.1010.10:FF:000002">
    <property type="entry name" value="Iron-sulfur cluster assembly scaffold protein NifU"/>
    <property type="match status" value="1"/>
</dbReference>
<sequence>MNLNQIYTQMVLEQSKNKRNRRDLDHATHKELGHNPSCGDEITLQLDVEDGIIKDISYTGQGCAISQASTSIMCDTVKGLKVEEAIELSKKFIGMIKGQIRDEEELEDLGDGIAFINIRNMPARVKCAVLSWYTLKDILENDKREGSFTP</sequence>
<evidence type="ECO:0000313" key="4">
    <source>
        <dbReference type="Proteomes" id="UP000255517"/>
    </source>
</evidence>